<dbReference type="GeneID" id="8048307"/>
<feature type="region of interest" description="Disordered" evidence="1">
    <location>
        <begin position="42"/>
        <end position="112"/>
    </location>
</feature>
<evidence type="ECO:0000313" key="3">
    <source>
        <dbReference type="CGD" id="CAL0000167308"/>
    </source>
</evidence>
<evidence type="ECO:0000313" key="5">
    <source>
        <dbReference type="Proteomes" id="UP000002605"/>
    </source>
</evidence>
<feature type="compositionally biased region" description="Low complexity" evidence="1">
    <location>
        <begin position="97"/>
        <end position="112"/>
    </location>
</feature>
<evidence type="ECO:0000256" key="2">
    <source>
        <dbReference type="SAM" id="SignalP"/>
    </source>
</evidence>
<keyword evidence="2" id="KW-0732">Signal</keyword>
<evidence type="ECO:0008006" key="6">
    <source>
        <dbReference type="Google" id="ProtNLM"/>
    </source>
</evidence>
<dbReference type="eggNOG" id="ENOG502RZ9P">
    <property type="taxonomic scope" value="Eukaryota"/>
</dbReference>
<feature type="signal peptide" evidence="2">
    <location>
        <begin position="1"/>
        <end position="18"/>
    </location>
</feature>
<gene>
    <name evidence="3" type="ordered locus">Cd36_50300</name>
    <name evidence="4" type="ORF">CD36_50300</name>
</gene>
<dbReference type="HOGENOM" id="CLU_098355_0_0_1"/>
<protein>
    <recommendedName>
        <fullName evidence="6">Hydrophilin</fullName>
    </recommendedName>
</protein>
<dbReference type="KEGG" id="cdu:CD36_50300"/>
<dbReference type="VEuPathDB" id="FungiDB:CD36_50300"/>
<feature type="chain" id="PRO_5002894159" description="Hydrophilin" evidence="2">
    <location>
        <begin position="19"/>
        <end position="131"/>
    </location>
</feature>
<feature type="compositionally biased region" description="Basic and acidic residues" evidence="1">
    <location>
        <begin position="82"/>
        <end position="96"/>
    </location>
</feature>
<name>B9WGX3_CANDC</name>
<reference evidence="4 5" key="1">
    <citation type="journal article" date="2009" name="Genome Res.">
        <title>Comparative genomics of the fungal pathogens Candida dubliniensis and Candida albicans.</title>
        <authorList>
            <person name="Jackson A.P."/>
            <person name="Gamble J.A."/>
            <person name="Yeomans T."/>
            <person name="Moran G.P."/>
            <person name="Saunders D."/>
            <person name="Harris D."/>
            <person name="Aslett M."/>
            <person name="Barrell J.F."/>
            <person name="Butler G."/>
            <person name="Citiulo F."/>
            <person name="Coleman D.C."/>
            <person name="de Groot P.W.J."/>
            <person name="Goodwin T.J."/>
            <person name="Quail M.A."/>
            <person name="McQuillan J."/>
            <person name="Munro C.A."/>
            <person name="Pain A."/>
            <person name="Poulter R.T."/>
            <person name="Rajandream M.A."/>
            <person name="Renauld H."/>
            <person name="Spiering M.J."/>
            <person name="Tivey A."/>
            <person name="Gow N.A.R."/>
            <person name="Barrell B."/>
            <person name="Sullivan D.J."/>
            <person name="Berriman M."/>
        </authorList>
    </citation>
    <scope>NUCLEOTIDE SEQUENCE [LARGE SCALE GENOMIC DNA]</scope>
    <source>
        <strain evidence="5">CD36 / ATCC MYA-646 / CBS 7987 / NCPF 3949 / NRRL Y-17841</strain>
    </source>
</reference>
<dbReference type="RefSeq" id="XP_002420336.1">
    <property type="nucleotide sequence ID" value="XM_002420291.1"/>
</dbReference>
<keyword evidence="5" id="KW-1185">Reference proteome</keyword>
<sequence>MKFSTVATVFAISTLAAAKGGDKDHNKPSTITEYVTETTHKYGRFDKTKRPEEPKETGTHKYGKFNKTPRPVTKTVLVQDGDIPKKREAVVARDSKNSSSNSTTSSGNNGVSTGVSLGLAGVLAVGAALVI</sequence>
<dbReference type="Proteomes" id="UP000002605">
    <property type="component" value="Chromosome 5"/>
</dbReference>
<dbReference type="AlphaFoldDB" id="B9WGX3"/>
<dbReference type="EMBL" id="FM992692">
    <property type="protein sequence ID" value="CAX41411.1"/>
    <property type="molecule type" value="Genomic_DNA"/>
</dbReference>
<accession>B9WGX3</accession>
<feature type="compositionally biased region" description="Basic and acidic residues" evidence="1">
    <location>
        <begin position="42"/>
        <end position="59"/>
    </location>
</feature>
<proteinExistence type="predicted"/>
<evidence type="ECO:0000313" key="4">
    <source>
        <dbReference type="EMBL" id="CAX41411.1"/>
    </source>
</evidence>
<dbReference type="OrthoDB" id="4094978at2759"/>
<evidence type="ECO:0000256" key="1">
    <source>
        <dbReference type="SAM" id="MobiDB-lite"/>
    </source>
</evidence>
<organism evidence="4 5">
    <name type="scientific">Candida dubliniensis (strain CD36 / ATCC MYA-646 / CBS 7987 / NCPF 3949 / NRRL Y-17841)</name>
    <name type="common">Yeast</name>
    <dbReference type="NCBI Taxonomy" id="573826"/>
    <lineage>
        <taxon>Eukaryota</taxon>
        <taxon>Fungi</taxon>
        <taxon>Dikarya</taxon>
        <taxon>Ascomycota</taxon>
        <taxon>Saccharomycotina</taxon>
        <taxon>Pichiomycetes</taxon>
        <taxon>Debaryomycetaceae</taxon>
        <taxon>Candida/Lodderomyces clade</taxon>
        <taxon>Candida</taxon>
    </lineage>
</organism>
<dbReference type="CGD" id="CAL0000167308">
    <property type="gene designation" value="Cd36_50300"/>
</dbReference>